<protein>
    <submittedName>
        <fullName evidence="1">Uncharacterized protein</fullName>
    </submittedName>
</protein>
<accession>A0A0L8FNB6</accession>
<organism evidence="1">
    <name type="scientific">Octopus bimaculoides</name>
    <name type="common">California two-spotted octopus</name>
    <dbReference type="NCBI Taxonomy" id="37653"/>
    <lineage>
        <taxon>Eukaryota</taxon>
        <taxon>Metazoa</taxon>
        <taxon>Spiralia</taxon>
        <taxon>Lophotrochozoa</taxon>
        <taxon>Mollusca</taxon>
        <taxon>Cephalopoda</taxon>
        <taxon>Coleoidea</taxon>
        <taxon>Octopodiformes</taxon>
        <taxon>Octopoda</taxon>
        <taxon>Incirrata</taxon>
        <taxon>Octopodidae</taxon>
        <taxon>Octopus</taxon>
    </lineage>
</organism>
<evidence type="ECO:0000313" key="1">
    <source>
        <dbReference type="EMBL" id="KOF65920.1"/>
    </source>
</evidence>
<dbReference type="EMBL" id="KQ428718">
    <property type="protein sequence ID" value="KOF65920.1"/>
    <property type="molecule type" value="Genomic_DNA"/>
</dbReference>
<reference evidence="1" key="1">
    <citation type="submission" date="2015-07" db="EMBL/GenBank/DDBJ databases">
        <title>MeaNS - Measles Nucleotide Surveillance Program.</title>
        <authorList>
            <person name="Tran T."/>
            <person name="Druce J."/>
        </authorList>
    </citation>
    <scope>NUCLEOTIDE SEQUENCE</scope>
    <source>
        <strain evidence="1">UCB-OBI-ISO-001</strain>
        <tissue evidence="1">Gonad</tissue>
    </source>
</reference>
<proteinExistence type="predicted"/>
<sequence>MLFHSVETEDMSNICISKMCRASKPFTCRHLLKTNWGQSTTNKFHHKKERYFKKLKQNV</sequence>
<name>A0A0L8FNB6_OCTBM</name>
<dbReference type="AlphaFoldDB" id="A0A0L8FNB6"/>
<gene>
    <name evidence="1" type="ORF">OCBIM_22013991mg</name>
</gene>